<gene>
    <name evidence="2" type="ORF">LOTGIDRAFT_195125</name>
</gene>
<evidence type="ECO:0008006" key="4">
    <source>
        <dbReference type="Google" id="ProtNLM"/>
    </source>
</evidence>
<dbReference type="AlphaFoldDB" id="V3ZPY2"/>
<feature type="transmembrane region" description="Helical" evidence="1">
    <location>
        <begin position="254"/>
        <end position="275"/>
    </location>
</feature>
<feature type="transmembrane region" description="Helical" evidence="1">
    <location>
        <begin position="58"/>
        <end position="78"/>
    </location>
</feature>
<feature type="transmembrane region" description="Helical" evidence="1">
    <location>
        <begin position="84"/>
        <end position="106"/>
    </location>
</feature>
<keyword evidence="1" id="KW-0472">Membrane</keyword>
<dbReference type="GO" id="GO:0022857">
    <property type="term" value="F:transmembrane transporter activity"/>
    <property type="evidence" value="ECO:0007669"/>
    <property type="project" value="InterPro"/>
</dbReference>
<dbReference type="PANTHER" id="PTHR11360">
    <property type="entry name" value="MONOCARBOXYLATE TRANSPORTER"/>
    <property type="match status" value="1"/>
</dbReference>
<dbReference type="InterPro" id="IPR036259">
    <property type="entry name" value="MFS_trans_sf"/>
</dbReference>
<dbReference type="InterPro" id="IPR050327">
    <property type="entry name" value="Proton-linked_MCT"/>
</dbReference>
<feature type="non-terminal residue" evidence="2">
    <location>
        <position position="281"/>
    </location>
</feature>
<evidence type="ECO:0000313" key="3">
    <source>
        <dbReference type="Proteomes" id="UP000030746"/>
    </source>
</evidence>
<dbReference type="EMBL" id="KB203083">
    <property type="protein sequence ID" value="ESO86387.1"/>
    <property type="molecule type" value="Genomic_DNA"/>
</dbReference>
<feature type="transmembrane region" description="Helical" evidence="1">
    <location>
        <begin position="226"/>
        <end position="248"/>
    </location>
</feature>
<evidence type="ECO:0000313" key="2">
    <source>
        <dbReference type="EMBL" id="ESO86387.1"/>
    </source>
</evidence>
<dbReference type="GeneID" id="20245112"/>
<keyword evidence="1" id="KW-0812">Transmembrane</keyword>
<organism evidence="2 3">
    <name type="scientific">Lottia gigantea</name>
    <name type="common">Giant owl limpet</name>
    <dbReference type="NCBI Taxonomy" id="225164"/>
    <lineage>
        <taxon>Eukaryota</taxon>
        <taxon>Metazoa</taxon>
        <taxon>Spiralia</taxon>
        <taxon>Lophotrochozoa</taxon>
        <taxon>Mollusca</taxon>
        <taxon>Gastropoda</taxon>
        <taxon>Patellogastropoda</taxon>
        <taxon>Lottioidea</taxon>
        <taxon>Lottiidae</taxon>
        <taxon>Lottia</taxon>
    </lineage>
</organism>
<proteinExistence type="predicted"/>
<accession>V3ZPY2</accession>
<dbReference type="OrthoDB" id="6509908at2759"/>
<feature type="transmembrane region" description="Helical" evidence="1">
    <location>
        <begin position="27"/>
        <end position="51"/>
    </location>
</feature>
<keyword evidence="3" id="KW-1185">Reference proteome</keyword>
<feature type="transmembrane region" description="Helical" evidence="1">
    <location>
        <begin position="168"/>
        <end position="186"/>
    </location>
</feature>
<dbReference type="OMA" id="ILWCIIV"/>
<dbReference type="PANTHER" id="PTHR11360:SF251">
    <property type="entry name" value="MAJOR FACILITATOR SUPERFAMILY (MFS) PROFILE DOMAIN-CONTAINING PROTEIN"/>
    <property type="match status" value="1"/>
</dbReference>
<dbReference type="SUPFAM" id="SSF103473">
    <property type="entry name" value="MFS general substrate transporter"/>
    <property type="match status" value="2"/>
</dbReference>
<dbReference type="Pfam" id="PF07690">
    <property type="entry name" value="MFS_1"/>
    <property type="match status" value="1"/>
</dbReference>
<dbReference type="HOGENOM" id="CLU_992364_0_0_1"/>
<sequence length="281" mass="30799">MLQFGYQKAFGLLFVKFLEEFQAPVSFTSIILGLFEAITSLASLFIMGVLLDYWSIRVYGILGALLSATGVALSAFAMSVEYLIFSHSVLVGIGYAFSFGPMFVLISRHFKKRRGLAFAISSAGVTQENGLSEYQSSVLLSVIGALDVIFRIVPGIIIEFRIVKAQHIVIFSLIVLGTVFQFISFFNDFATLMVLSCLYGIFGGSYFTLLAVILIDIMNIDNFGKIFGFVQIFHGVSSFVIFPAAGGLKDLTGTYTSCFQFLGACLLLSSIILLFEPLVKK</sequence>
<dbReference type="Proteomes" id="UP000030746">
    <property type="component" value="Unassembled WGS sequence"/>
</dbReference>
<feature type="transmembrane region" description="Helical" evidence="1">
    <location>
        <begin position="192"/>
        <end position="214"/>
    </location>
</feature>
<keyword evidence="1" id="KW-1133">Transmembrane helix</keyword>
<evidence type="ECO:0000256" key="1">
    <source>
        <dbReference type="SAM" id="Phobius"/>
    </source>
</evidence>
<name>V3ZPY2_LOTGI</name>
<dbReference type="CTD" id="20245112"/>
<dbReference type="KEGG" id="lgi:LOTGIDRAFT_195125"/>
<protein>
    <recommendedName>
        <fullName evidence="4">Major facilitator superfamily (MFS) profile domain-containing protein</fullName>
    </recommendedName>
</protein>
<dbReference type="RefSeq" id="XP_009062927.1">
    <property type="nucleotide sequence ID" value="XM_009064679.1"/>
</dbReference>
<reference evidence="2 3" key="1">
    <citation type="journal article" date="2013" name="Nature">
        <title>Insights into bilaterian evolution from three spiralian genomes.</title>
        <authorList>
            <person name="Simakov O."/>
            <person name="Marletaz F."/>
            <person name="Cho S.J."/>
            <person name="Edsinger-Gonzales E."/>
            <person name="Havlak P."/>
            <person name="Hellsten U."/>
            <person name="Kuo D.H."/>
            <person name="Larsson T."/>
            <person name="Lv J."/>
            <person name="Arendt D."/>
            <person name="Savage R."/>
            <person name="Osoegawa K."/>
            <person name="de Jong P."/>
            <person name="Grimwood J."/>
            <person name="Chapman J.A."/>
            <person name="Shapiro H."/>
            <person name="Aerts A."/>
            <person name="Otillar R.P."/>
            <person name="Terry A.Y."/>
            <person name="Boore J.L."/>
            <person name="Grigoriev I.V."/>
            <person name="Lindberg D.R."/>
            <person name="Seaver E.C."/>
            <person name="Weisblat D.A."/>
            <person name="Putnam N.H."/>
            <person name="Rokhsar D.S."/>
        </authorList>
    </citation>
    <scope>NUCLEOTIDE SEQUENCE [LARGE SCALE GENOMIC DNA]</scope>
</reference>
<dbReference type="InterPro" id="IPR011701">
    <property type="entry name" value="MFS"/>
</dbReference>
<dbReference type="Gene3D" id="1.20.1250.20">
    <property type="entry name" value="MFS general substrate transporter like domains"/>
    <property type="match status" value="2"/>
</dbReference>